<dbReference type="EMBL" id="JBCLYO010000001">
    <property type="protein sequence ID" value="KAL0098192.1"/>
    <property type="molecule type" value="Genomic_DNA"/>
</dbReference>
<keyword evidence="3" id="KW-1185">Reference proteome</keyword>
<keyword evidence="1" id="KW-0812">Transmembrane</keyword>
<keyword evidence="1" id="KW-0472">Membrane</keyword>
<accession>A0ABR3BIH9</accession>
<evidence type="ECO:0000256" key="1">
    <source>
        <dbReference type="SAM" id="Phobius"/>
    </source>
</evidence>
<sequence>MQYENLDKNKKSNKLKQIFFTYYLGSNLVQTCIFLLSLDSILVIISFSISDYTPRTETERTSLPPCSVLHIHEEQASKYSVRHSWLSRPLNSAGQSKLSNSLLHQNRPLCFYNFFLFFHVSYKLRYSDRFRHSERFQIELPLQPIFLL</sequence>
<evidence type="ECO:0000313" key="3">
    <source>
        <dbReference type="Proteomes" id="UP001448207"/>
    </source>
</evidence>
<organism evidence="2 3">
    <name type="scientific">Phycomyces blakesleeanus</name>
    <dbReference type="NCBI Taxonomy" id="4837"/>
    <lineage>
        <taxon>Eukaryota</taxon>
        <taxon>Fungi</taxon>
        <taxon>Fungi incertae sedis</taxon>
        <taxon>Mucoromycota</taxon>
        <taxon>Mucoromycotina</taxon>
        <taxon>Mucoromycetes</taxon>
        <taxon>Mucorales</taxon>
        <taxon>Phycomycetaceae</taxon>
        <taxon>Phycomyces</taxon>
    </lineage>
</organism>
<protein>
    <submittedName>
        <fullName evidence="2">Uncharacterized protein</fullName>
    </submittedName>
</protein>
<dbReference type="Proteomes" id="UP001448207">
    <property type="component" value="Unassembled WGS sequence"/>
</dbReference>
<reference evidence="2 3" key="1">
    <citation type="submission" date="2024-04" db="EMBL/GenBank/DDBJ databases">
        <title>Symmetric and asymmetric DNA N6-adenine methylation regulates different biological responses in Mucorales.</title>
        <authorList>
            <consortium name="Lawrence Berkeley National Laboratory"/>
            <person name="Lax C."/>
            <person name="Mondo S.J."/>
            <person name="Osorio-Concepcion M."/>
            <person name="Muszewska A."/>
            <person name="Corrochano-Luque M."/>
            <person name="Gutierrez G."/>
            <person name="Riley R."/>
            <person name="Lipzen A."/>
            <person name="Guo J."/>
            <person name="Hundley H."/>
            <person name="Amirebrahimi M."/>
            <person name="Ng V."/>
            <person name="Lorenzo-Gutierrez D."/>
            <person name="Binder U."/>
            <person name="Yang J."/>
            <person name="Song Y."/>
            <person name="Canovas D."/>
            <person name="Navarro E."/>
            <person name="Freitag M."/>
            <person name="Gabaldon T."/>
            <person name="Grigoriev I.V."/>
            <person name="Corrochano L.M."/>
            <person name="Nicolas F.E."/>
            <person name="Garre V."/>
        </authorList>
    </citation>
    <scope>NUCLEOTIDE SEQUENCE [LARGE SCALE GENOMIC DNA]</scope>
    <source>
        <strain evidence="2 3">L51</strain>
    </source>
</reference>
<feature type="transmembrane region" description="Helical" evidence="1">
    <location>
        <begin position="20"/>
        <end position="47"/>
    </location>
</feature>
<evidence type="ECO:0000313" key="2">
    <source>
        <dbReference type="EMBL" id="KAL0098192.1"/>
    </source>
</evidence>
<gene>
    <name evidence="2" type="ORF">J3Q64DRAFT_1694582</name>
</gene>
<proteinExistence type="predicted"/>
<keyword evidence="1" id="KW-1133">Transmembrane helix</keyword>
<name>A0ABR3BIH9_PHYBL</name>
<comment type="caution">
    <text evidence="2">The sequence shown here is derived from an EMBL/GenBank/DDBJ whole genome shotgun (WGS) entry which is preliminary data.</text>
</comment>